<keyword evidence="6" id="KW-1185">Reference proteome</keyword>
<evidence type="ECO:0000259" key="4">
    <source>
        <dbReference type="Pfam" id="PF00881"/>
    </source>
</evidence>
<dbReference type="Pfam" id="PF00881">
    <property type="entry name" value="Nitroreductase"/>
    <property type="match status" value="1"/>
</dbReference>
<keyword evidence="3" id="KW-0560">Oxidoreductase</keyword>
<evidence type="ECO:0000256" key="3">
    <source>
        <dbReference type="ARBA" id="ARBA00023002"/>
    </source>
</evidence>
<evidence type="ECO:0000313" key="6">
    <source>
        <dbReference type="Proteomes" id="UP000036902"/>
    </source>
</evidence>
<evidence type="ECO:0000256" key="2">
    <source>
        <dbReference type="ARBA" id="ARBA00022643"/>
    </source>
</evidence>
<keyword evidence="1" id="KW-0285">Flavoprotein</keyword>
<dbReference type="GO" id="GO:0016491">
    <property type="term" value="F:oxidoreductase activity"/>
    <property type="evidence" value="ECO:0007669"/>
    <property type="project" value="UniProtKB-KW"/>
</dbReference>
<evidence type="ECO:0000313" key="5">
    <source>
        <dbReference type="EMBL" id="AMO36927.1"/>
    </source>
</evidence>
<reference evidence="6" key="1">
    <citation type="submission" date="2016-03" db="EMBL/GenBank/DDBJ databases">
        <authorList>
            <person name="Ma C."/>
            <person name="Zhou S."/>
            <person name="Yang G."/>
        </authorList>
    </citation>
    <scope>NUCLEOTIDE SEQUENCE [LARGE SCALE GENOMIC DNA]</scope>
    <source>
        <strain evidence="6">SgZ-1</strain>
    </source>
</reference>
<dbReference type="RefSeq" id="WP_048705048.1">
    <property type="nucleotide sequence ID" value="NZ_CP014646.1"/>
</dbReference>
<dbReference type="STRING" id="1134435.AC731_008205"/>
<gene>
    <name evidence="5" type="ORF">AC731_008205</name>
</gene>
<protein>
    <submittedName>
        <fullName evidence="5">Nitroreductase</fullName>
    </submittedName>
</protein>
<name>A0A127K4N9_9RHOO</name>
<dbReference type="InterPro" id="IPR000415">
    <property type="entry name" value="Nitroreductase-like"/>
</dbReference>
<keyword evidence="2" id="KW-0288">FMN</keyword>
<accession>A0A127K4N9</accession>
<evidence type="ECO:0000256" key="1">
    <source>
        <dbReference type="ARBA" id="ARBA00022630"/>
    </source>
</evidence>
<dbReference type="InterPro" id="IPR050627">
    <property type="entry name" value="Nitroreductase/BluB"/>
</dbReference>
<dbReference type="EMBL" id="CP014646">
    <property type="protein sequence ID" value="AMO36927.1"/>
    <property type="molecule type" value="Genomic_DNA"/>
</dbReference>
<dbReference type="CDD" id="cd02136">
    <property type="entry name" value="PnbA_NfnB-like"/>
    <property type="match status" value="1"/>
</dbReference>
<dbReference type="AlphaFoldDB" id="A0A127K4N9"/>
<feature type="domain" description="Nitroreductase" evidence="4">
    <location>
        <begin position="17"/>
        <end position="203"/>
    </location>
</feature>
<dbReference type="Proteomes" id="UP000036902">
    <property type="component" value="Chromosome"/>
</dbReference>
<organism evidence="5 6">
    <name type="scientific">Thauera humireducens</name>
    <dbReference type="NCBI Taxonomy" id="1134435"/>
    <lineage>
        <taxon>Bacteria</taxon>
        <taxon>Pseudomonadati</taxon>
        <taxon>Pseudomonadota</taxon>
        <taxon>Betaproteobacteria</taxon>
        <taxon>Rhodocyclales</taxon>
        <taxon>Zoogloeaceae</taxon>
        <taxon>Thauera</taxon>
    </lineage>
</organism>
<dbReference type="PANTHER" id="PTHR23026">
    <property type="entry name" value="NADPH NITROREDUCTASE"/>
    <property type="match status" value="1"/>
</dbReference>
<dbReference type="Gene3D" id="3.40.109.10">
    <property type="entry name" value="NADH Oxidase"/>
    <property type="match status" value="1"/>
</dbReference>
<sequence length="228" mass="24479">MQQTDIDLAAAFADIVARRASTRAFLAEPLPRADIERALALACRAPSNCNTQPWTIVVASGATRDRLAAAISADMMRGHMAPDLPYDGRYAGIYRERQVAAAEALYGAAGIGREDKAGRQAQFMRNYAFFGAPHVAFFFLPPGFGVREAADLGMCAQTFMLALTSMGHASCPQTALSFHPERVRAEFDIAPGAQLLFGVSFGRPDPAAPVNDARVGRDVAACTLIRED</sequence>
<dbReference type="KEGG" id="thu:AC731_008205"/>
<dbReference type="PANTHER" id="PTHR23026:SF90">
    <property type="entry name" value="IODOTYROSINE DEIODINASE 1"/>
    <property type="match status" value="1"/>
</dbReference>
<proteinExistence type="predicted"/>
<dbReference type="InterPro" id="IPR029479">
    <property type="entry name" value="Nitroreductase"/>
</dbReference>
<dbReference type="SUPFAM" id="SSF55469">
    <property type="entry name" value="FMN-dependent nitroreductase-like"/>
    <property type="match status" value="1"/>
</dbReference>